<feature type="compositionally biased region" description="Low complexity" evidence="1">
    <location>
        <begin position="1"/>
        <end position="11"/>
    </location>
</feature>
<dbReference type="Proteomes" id="UP000000763">
    <property type="component" value="Chromosome 6"/>
</dbReference>
<name>Q651K6_ORYSJ</name>
<dbReference type="EMBL" id="AP005967">
    <property type="protein sequence ID" value="BAD46511.1"/>
    <property type="molecule type" value="Genomic_DNA"/>
</dbReference>
<evidence type="ECO:0000313" key="3">
    <source>
        <dbReference type="Proteomes" id="UP000000763"/>
    </source>
</evidence>
<evidence type="ECO:0000256" key="1">
    <source>
        <dbReference type="SAM" id="MobiDB-lite"/>
    </source>
</evidence>
<reference evidence="3" key="1">
    <citation type="journal article" date="2005" name="Nature">
        <title>The map-based sequence of the rice genome.</title>
        <authorList>
            <consortium name="International rice genome sequencing project (IRGSP)"/>
            <person name="Matsumoto T."/>
            <person name="Wu J."/>
            <person name="Kanamori H."/>
            <person name="Katayose Y."/>
            <person name="Fujisawa M."/>
            <person name="Namiki N."/>
            <person name="Mizuno H."/>
            <person name="Yamamoto K."/>
            <person name="Antonio B.A."/>
            <person name="Baba T."/>
            <person name="Sakata K."/>
            <person name="Nagamura Y."/>
            <person name="Aoki H."/>
            <person name="Arikawa K."/>
            <person name="Arita K."/>
            <person name="Bito T."/>
            <person name="Chiden Y."/>
            <person name="Fujitsuka N."/>
            <person name="Fukunaka R."/>
            <person name="Hamada M."/>
            <person name="Harada C."/>
            <person name="Hayashi A."/>
            <person name="Hijishita S."/>
            <person name="Honda M."/>
            <person name="Hosokawa S."/>
            <person name="Ichikawa Y."/>
            <person name="Idonuma A."/>
            <person name="Iijima M."/>
            <person name="Ikeda M."/>
            <person name="Ikeno M."/>
            <person name="Ito K."/>
            <person name="Ito S."/>
            <person name="Ito T."/>
            <person name="Ito Y."/>
            <person name="Ito Y."/>
            <person name="Iwabuchi A."/>
            <person name="Kamiya K."/>
            <person name="Karasawa W."/>
            <person name="Kurita K."/>
            <person name="Katagiri S."/>
            <person name="Kikuta A."/>
            <person name="Kobayashi H."/>
            <person name="Kobayashi N."/>
            <person name="Machita K."/>
            <person name="Maehara T."/>
            <person name="Masukawa M."/>
            <person name="Mizubayashi T."/>
            <person name="Mukai Y."/>
            <person name="Nagasaki H."/>
            <person name="Nagata Y."/>
            <person name="Naito S."/>
            <person name="Nakashima M."/>
            <person name="Nakama Y."/>
            <person name="Nakamichi Y."/>
            <person name="Nakamura M."/>
            <person name="Meguro A."/>
            <person name="Negishi M."/>
            <person name="Ohta I."/>
            <person name="Ohta T."/>
            <person name="Okamoto M."/>
            <person name="Ono N."/>
            <person name="Saji S."/>
            <person name="Sakaguchi M."/>
            <person name="Sakai K."/>
            <person name="Shibata M."/>
            <person name="Shimokawa T."/>
            <person name="Song J."/>
            <person name="Takazaki Y."/>
            <person name="Terasawa K."/>
            <person name="Tsugane M."/>
            <person name="Tsuji K."/>
            <person name="Ueda S."/>
            <person name="Waki K."/>
            <person name="Yamagata H."/>
            <person name="Yamamoto M."/>
            <person name="Yamamoto S."/>
            <person name="Yamane H."/>
            <person name="Yoshiki S."/>
            <person name="Yoshihara R."/>
            <person name="Yukawa K."/>
            <person name="Zhong H."/>
            <person name="Yano M."/>
            <person name="Yuan Q."/>
            <person name="Ouyang S."/>
            <person name="Liu J."/>
            <person name="Jones K.M."/>
            <person name="Gansberger K."/>
            <person name="Moffat K."/>
            <person name="Hill J."/>
            <person name="Bera J."/>
            <person name="Fadrosh D."/>
            <person name="Jin S."/>
            <person name="Johri S."/>
            <person name="Kim M."/>
            <person name="Overton L."/>
            <person name="Reardon M."/>
            <person name="Tsitrin T."/>
            <person name="Vuong H."/>
            <person name="Weaver B."/>
            <person name="Ciecko A."/>
            <person name="Tallon L."/>
            <person name="Jackson J."/>
            <person name="Pai G."/>
            <person name="Aken S.V."/>
            <person name="Utterback T."/>
            <person name="Reidmuller S."/>
            <person name="Feldblyum T."/>
            <person name="Hsiao J."/>
            <person name="Zismann V."/>
            <person name="Iobst S."/>
            <person name="de Vazeille A.R."/>
            <person name="Buell C.R."/>
            <person name="Ying K."/>
            <person name="Li Y."/>
            <person name="Lu T."/>
            <person name="Huang Y."/>
            <person name="Zhao Q."/>
            <person name="Feng Q."/>
            <person name="Zhang L."/>
            <person name="Zhu J."/>
            <person name="Weng Q."/>
            <person name="Mu J."/>
            <person name="Lu Y."/>
            <person name="Fan D."/>
            <person name="Liu Y."/>
            <person name="Guan J."/>
            <person name="Zhang Y."/>
            <person name="Yu S."/>
            <person name="Liu X."/>
            <person name="Zhang Y."/>
            <person name="Hong G."/>
            <person name="Han B."/>
            <person name="Choisne N."/>
            <person name="Demange N."/>
            <person name="Orjeda G."/>
            <person name="Samain S."/>
            <person name="Cattolico L."/>
            <person name="Pelletier E."/>
            <person name="Couloux A."/>
            <person name="Segurens B."/>
            <person name="Wincker P."/>
            <person name="D'Hont A."/>
            <person name="Scarpelli C."/>
            <person name="Weissenbach J."/>
            <person name="Salanoubat M."/>
            <person name="Quetier F."/>
            <person name="Yu Y."/>
            <person name="Kim H.R."/>
            <person name="Rambo T."/>
            <person name="Currie J."/>
            <person name="Collura K."/>
            <person name="Luo M."/>
            <person name="Yang T."/>
            <person name="Ammiraju J.S.S."/>
            <person name="Engler F."/>
            <person name="Soderlund C."/>
            <person name="Wing R.A."/>
            <person name="Palmer L.E."/>
            <person name="de la Bastide M."/>
            <person name="Spiegel L."/>
            <person name="Nascimento L."/>
            <person name="Zutavern T."/>
            <person name="O'Shaughnessy A."/>
            <person name="Dike S."/>
            <person name="Dedhia N."/>
            <person name="Preston R."/>
            <person name="Balija V."/>
            <person name="McCombie W.R."/>
            <person name="Chow T."/>
            <person name="Chen H."/>
            <person name="Chung M."/>
            <person name="Chen C."/>
            <person name="Shaw J."/>
            <person name="Wu H."/>
            <person name="Hsiao K."/>
            <person name="Chao Y."/>
            <person name="Chu M."/>
            <person name="Cheng C."/>
            <person name="Hour A."/>
            <person name="Lee P."/>
            <person name="Lin S."/>
            <person name="Lin Y."/>
            <person name="Liou J."/>
            <person name="Liu S."/>
            <person name="Hsing Y."/>
            <person name="Raghuvanshi S."/>
            <person name="Mohanty A."/>
            <person name="Bharti A.K."/>
            <person name="Gaur A."/>
            <person name="Gupta V."/>
            <person name="Kumar D."/>
            <person name="Ravi V."/>
            <person name="Vij S."/>
            <person name="Kapur A."/>
            <person name="Khurana P."/>
            <person name="Khurana P."/>
            <person name="Khurana J.P."/>
            <person name="Tyagi A.K."/>
            <person name="Gaikwad K."/>
            <person name="Singh A."/>
            <person name="Dalal V."/>
            <person name="Srivastava S."/>
            <person name="Dixit A."/>
            <person name="Pal A.K."/>
            <person name="Ghazi I.A."/>
            <person name="Yadav M."/>
            <person name="Pandit A."/>
            <person name="Bhargava A."/>
            <person name="Sureshbabu K."/>
            <person name="Batra K."/>
            <person name="Sharma T.R."/>
            <person name="Mohapatra T."/>
            <person name="Singh N.K."/>
            <person name="Messing J."/>
            <person name="Nelson A.B."/>
            <person name="Fuks G."/>
            <person name="Kavchok S."/>
            <person name="Keizer G."/>
            <person name="Linton E."/>
            <person name="Llaca V."/>
            <person name="Song R."/>
            <person name="Tanyolac B."/>
            <person name="Young S."/>
            <person name="Ho-Il K."/>
            <person name="Hahn J.H."/>
            <person name="Sangsakoo G."/>
            <person name="Vanavichit A."/>
            <person name="de Mattos Luiz.A.T."/>
            <person name="Zimmer P.D."/>
            <person name="Malone G."/>
            <person name="Dellagostin O."/>
            <person name="de Oliveira A.C."/>
            <person name="Bevan M."/>
            <person name="Bancroft I."/>
            <person name="Minx P."/>
            <person name="Cordum H."/>
            <person name="Wilson R."/>
            <person name="Cheng Z."/>
            <person name="Jin W."/>
            <person name="Jiang J."/>
            <person name="Leong S.A."/>
            <person name="Iwama H."/>
            <person name="Gojobori T."/>
            <person name="Itoh T."/>
            <person name="Niimura Y."/>
            <person name="Fujii Y."/>
            <person name="Habara T."/>
            <person name="Sakai H."/>
            <person name="Sato Y."/>
            <person name="Wilson G."/>
            <person name="Kumar K."/>
            <person name="McCouch S."/>
            <person name="Juretic N."/>
            <person name="Hoen D."/>
            <person name="Wright S."/>
            <person name="Bruskiewich R."/>
            <person name="Bureau T."/>
            <person name="Miyao A."/>
            <person name="Hirochika H."/>
            <person name="Nishikawa T."/>
            <person name="Kadowaki K."/>
            <person name="Sugiura M."/>
            <person name="Burr B."/>
            <person name="Sasaki T."/>
        </authorList>
    </citation>
    <scope>NUCLEOTIDE SEQUENCE [LARGE SCALE GENOMIC DNA]</scope>
    <source>
        <strain evidence="3">cv. Nipponbare</strain>
    </source>
</reference>
<organism evidence="2 3">
    <name type="scientific">Oryza sativa subsp. japonica</name>
    <name type="common">Rice</name>
    <dbReference type="NCBI Taxonomy" id="39947"/>
    <lineage>
        <taxon>Eukaryota</taxon>
        <taxon>Viridiplantae</taxon>
        <taxon>Streptophyta</taxon>
        <taxon>Embryophyta</taxon>
        <taxon>Tracheophyta</taxon>
        <taxon>Spermatophyta</taxon>
        <taxon>Magnoliopsida</taxon>
        <taxon>Liliopsida</taxon>
        <taxon>Poales</taxon>
        <taxon>Poaceae</taxon>
        <taxon>BOP clade</taxon>
        <taxon>Oryzoideae</taxon>
        <taxon>Oryzeae</taxon>
        <taxon>Oryzinae</taxon>
        <taxon>Oryza</taxon>
        <taxon>Oryza sativa</taxon>
    </lineage>
</organism>
<dbReference type="AlphaFoldDB" id="Q651K6"/>
<proteinExistence type="predicted"/>
<reference evidence="3" key="2">
    <citation type="journal article" date="2008" name="Nucleic Acids Res.">
        <title>The rice annotation project database (RAP-DB): 2008 update.</title>
        <authorList>
            <consortium name="The rice annotation project (RAP)"/>
        </authorList>
    </citation>
    <scope>GENOME REANNOTATION</scope>
    <source>
        <strain evidence="3">cv. Nipponbare</strain>
    </source>
</reference>
<gene>
    <name evidence="2" type="primary">B1089G05.23</name>
</gene>
<accession>Q651K6</accession>
<evidence type="ECO:0000313" key="2">
    <source>
        <dbReference type="EMBL" id="BAD46511.1"/>
    </source>
</evidence>
<protein>
    <submittedName>
        <fullName evidence="2">Uncharacterized protein</fullName>
    </submittedName>
</protein>
<sequence length="65" mass="6441">MARLGAAASGDWSGGGGGGGEEGDGARAEEGTGELDEMAAVCTKGRLLTGFASLHQHHRFSASPP</sequence>
<feature type="region of interest" description="Disordered" evidence="1">
    <location>
        <begin position="1"/>
        <end position="34"/>
    </location>
</feature>